<evidence type="ECO:0000313" key="7">
    <source>
        <dbReference type="Proteomes" id="UP000813427"/>
    </source>
</evidence>
<dbReference type="Pfam" id="PF00550">
    <property type="entry name" value="PP-binding"/>
    <property type="match status" value="2"/>
</dbReference>
<dbReference type="PANTHER" id="PTHR45527:SF1">
    <property type="entry name" value="FATTY ACID SYNTHASE"/>
    <property type="match status" value="1"/>
</dbReference>
<dbReference type="InterPro" id="IPR036736">
    <property type="entry name" value="ACP-like_sf"/>
</dbReference>
<protein>
    <recommendedName>
        <fullName evidence="5">Carrier domain-containing protein</fullName>
    </recommendedName>
</protein>
<keyword evidence="7" id="KW-1185">Reference proteome</keyword>
<dbReference type="CDD" id="cd02440">
    <property type="entry name" value="AdoMet_MTases"/>
    <property type="match status" value="1"/>
</dbReference>
<keyword evidence="2" id="KW-0597">Phosphoprotein</keyword>
<dbReference type="SUPFAM" id="SSF53335">
    <property type="entry name" value="S-adenosyl-L-methionine-dependent methyltransferases"/>
    <property type="match status" value="2"/>
</dbReference>
<dbReference type="GO" id="GO:0016874">
    <property type="term" value="F:ligase activity"/>
    <property type="evidence" value="ECO:0007669"/>
    <property type="project" value="UniProtKB-KW"/>
</dbReference>
<dbReference type="GO" id="GO:0044550">
    <property type="term" value="P:secondary metabolite biosynthetic process"/>
    <property type="evidence" value="ECO:0007669"/>
    <property type="project" value="TreeGrafter"/>
</dbReference>
<dbReference type="Gene3D" id="3.40.50.720">
    <property type="entry name" value="NAD(P)-binding Rossmann-like Domain"/>
    <property type="match status" value="1"/>
</dbReference>
<feature type="domain" description="Carrier" evidence="5">
    <location>
        <begin position="1161"/>
        <end position="1237"/>
    </location>
</feature>
<dbReference type="GO" id="GO:0005737">
    <property type="term" value="C:cytoplasm"/>
    <property type="evidence" value="ECO:0007669"/>
    <property type="project" value="TreeGrafter"/>
</dbReference>
<dbReference type="InterPro" id="IPR009081">
    <property type="entry name" value="PP-bd_ACP"/>
</dbReference>
<evidence type="ECO:0000256" key="1">
    <source>
        <dbReference type="ARBA" id="ARBA00022450"/>
    </source>
</evidence>
<dbReference type="GO" id="GO:0031177">
    <property type="term" value="F:phosphopantetheine binding"/>
    <property type="evidence" value="ECO:0007669"/>
    <property type="project" value="TreeGrafter"/>
</dbReference>
<evidence type="ECO:0000259" key="5">
    <source>
        <dbReference type="PROSITE" id="PS50075"/>
    </source>
</evidence>
<dbReference type="CDD" id="cd19545">
    <property type="entry name" value="FUM14_C_NRPS-like"/>
    <property type="match status" value="1"/>
</dbReference>
<dbReference type="Gene3D" id="2.30.38.10">
    <property type="entry name" value="Luciferase, Domain 3"/>
    <property type="match status" value="2"/>
</dbReference>
<dbReference type="FunFam" id="1.10.1200.10:FF:000005">
    <property type="entry name" value="Nonribosomal peptide synthetase 1"/>
    <property type="match status" value="1"/>
</dbReference>
<keyword evidence="3" id="KW-0436">Ligase</keyword>
<organism evidence="6 7">
    <name type="scientific">Fusarium tricinctum</name>
    <dbReference type="NCBI Taxonomy" id="61284"/>
    <lineage>
        <taxon>Eukaryota</taxon>
        <taxon>Fungi</taxon>
        <taxon>Dikarya</taxon>
        <taxon>Ascomycota</taxon>
        <taxon>Pezizomycotina</taxon>
        <taxon>Sordariomycetes</taxon>
        <taxon>Hypocreomycetidae</taxon>
        <taxon>Hypocreales</taxon>
        <taxon>Nectriaceae</taxon>
        <taxon>Fusarium</taxon>
        <taxon>Fusarium tricinctum species complex</taxon>
    </lineage>
</organism>
<dbReference type="CDD" id="cd05918">
    <property type="entry name" value="A_NRPS_SidN3_like"/>
    <property type="match status" value="1"/>
</dbReference>
<evidence type="ECO:0000313" key="6">
    <source>
        <dbReference type="EMBL" id="KAH7245058.1"/>
    </source>
</evidence>
<dbReference type="Gene3D" id="3.30.300.30">
    <property type="match status" value="3"/>
</dbReference>
<dbReference type="InterPro" id="IPR045851">
    <property type="entry name" value="AMP-bd_C_sf"/>
</dbReference>
<dbReference type="Gene3D" id="3.40.50.150">
    <property type="entry name" value="Vaccinia Virus protein VP39"/>
    <property type="match status" value="2"/>
</dbReference>
<dbReference type="Gene3D" id="3.30.559.10">
    <property type="entry name" value="Chloramphenicol acetyltransferase-like domain"/>
    <property type="match status" value="1"/>
</dbReference>
<dbReference type="SUPFAM" id="SSF52777">
    <property type="entry name" value="CoA-dependent acyltransferases"/>
    <property type="match status" value="3"/>
</dbReference>
<dbReference type="SUPFAM" id="SSF47336">
    <property type="entry name" value="ACP-like"/>
    <property type="match status" value="2"/>
</dbReference>
<dbReference type="CDD" id="cd05930">
    <property type="entry name" value="A_NRPS"/>
    <property type="match status" value="1"/>
</dbReference>
<dbReference type="GO" id="GO:0043041">
    <property type="term" value="P:amino acid activation for nonribosomal peptide biosynthetic process"/>
    <property type="evidence" value="ECO:0007669"/>
    <property type="project" value="TreeGrafter"/>
</dbReference>
<evidence type="ECO:0000256" key="2">
    <source>
        <dbReference type="ARBA" id="ARBA00022553"/>
    </source>
</evidence>
<dbReference type="InterPro" id="IPR001242">
    <property type="entry name" value="Condensation_dom"/>
</dbReference>
<dbReference type="PROSITE" id="PS50075">
    <property type="entry name" value="CARRIER"/>
    <property type="match status" value="2"/>
</dbReference>
<proteinExistence type="predicted"/>
<feature type="region of interest" description="Disordered" evidence="4">
    <location>
        <begin position="1"/>
        <end position="34"/>
    </location>
</feature>
<name>A0A8K0RVZ8_9HYPO</name>
<dbReference type="Gene3D" id="1.10.1200.10">
    <property type="entry name" value="ACP-like"/>
    <property type="match status" value="2"/>
</dbReference>
<dbReference type="PANTHER" id="PTHR45527">
    <property type="entry name" value="NONRIBOSOMAL PEPTIDE SYNTHETASE"/>
    <property type="match status" value="1"/>
</dbReference>
<dbReference type="OrthoDB" id="416786at2759"/>
<feature type="domain" description="Carrier" evidence="5">
    <location>
        <begin position="2550"/>
        <end position="2628"/>
    </location>
</feature>
<dbReference type="InterPro" id="IPR029063">
    <property type="entry name" value="SAM-dependent_MTases_sf"/>
</dbReference>
<feature type="compositionally biased region" description="Basic and acidic residues" evidence="4">
    <location>
        <begin position="10"/>
        <end position="19"/>
    </location>
</feature>
<sequence length="2934" mass="326367">MQVETFHNSQRHDGLRRSENLTQNENESVKKDDKIQGFNALQAHHYDISRVSPPDSDQDIAIVDSIDTEDSAALQELQFWKTYLKDSRPAEFLLDMPCPAISSRKVDVETFSIDGGLVTQFRMSGTSEAVIAATESTNTKHLGMTDHFRVKIEDTESFQQILSQIYAINDETVDFKRANLAPEHVADSLPHAGRNSSANPLSRLLLSLHSEVEFHKDGTKYAQPEILPLPDETMFDMEMHICPRSASLELKVGFAADLLKPATIKSLLSIFHQVIDQGIRCPDTPVETLNLMTEEDYDVLRRMDLLSPQTTAYPRDATVVDIFQQQVKASPDFIAVKDTSSQLTYTELNKQSDILALWLRHQELPLEALVGVFAPRYCQVIIAFIGILKAGLAYLPFDTTTPHNRIKTILSSLKGRTVVLTGSVALVPSSGNNIEFVKISDILEGPAATPELLDEPCAQEQITPTNLAYVMFTSGSTGRPKGVMVEHRGIVRLVKGSNMAEHLPRRTVMAHLTSIAFDNSTWEIYAALLTGGTLVCVDATTVLDCSAITQTFTREQVRSTMLTPALLKQYLVGCPDAIAVLKMMCIQGEKAIVEDMFLAKQLSGGTVINAYGPTENTVTSSFFVVDDAEPCTNGVPIGCPISNSGVHVMDSKQRPVLLGVIGELVVTGDGLARGYDDPERNLESFISITVNDCTIPAYRTGDYVRHRPTDGQLEFFGRIDGQVKIHGNRIELEEIEHVIRSHQHVRDAVVVVQSEDQDPRLAAYLTLGEWLNETIDTILDGGAAGHILEIGTGSGMILFNLGHGLESYMGIEPSERAVNFVNRAAALMPEFVNKVKMHRGTAGDLDQVNITNSPDTAILNSVIQYFPSQDYLLSVIQSLIKIGAKKIFLGDVRSYALHREFLAARALFIVGDSHVSPAEFRRIMSDIEKAESELLLDPAFFTNLPGHLPNIFHVEILSKRMQAINELSCYRYNVVLHVKHNPLTTSAHFPDINYEARINFRDKNLDYKSLLHLLNSSHESAMLFVESIPGSKTSLERGVIGLLDRFEQSADTDAEEIWLERARQQAKLQSSMSTTDLVMLAEQTGWQIELSWARHGTQTGSIDAVFYRGHSATRSSGRVKFRFPVGDHSRPNSTLSSHPLRREAISSYFQQDGVRQQQSQESMSTTESMMQNIWSRVLCIDSSSISKNSSFFNLGGDSIAAMMLVNESRKVGIKIAVADIFRWPVLHELGSNTGTILDHSTEEIPPFSLLGDSIHVPSLIKEASTCCGVNPDAIEDVFPCTPLQEGLIFETLKRPGDYLRQAVIKLSHGISKTRLVVSNEQIDWTDASSMGLQTYLNVDKQKSMGLGQPLSRYAILESESGVPEWLVWSSHNALYDGWSLHLLQNALYKAYDEELTSIEPGPQFQSFIKYVKEIDVQKSSKYWQTVLRGCQHSPFPSLPATIDHPVADTIIRDSIPLPQSSGTDITTSILVRAAWALVMGQITNSDDILYGMTLYGRNAPVAELDQLAAPTISTVPIRLQIDKSQKCTDFLAQMQVEATEMIPYEQTGLQNITKSLRSIEESCKFQTQLVIQTGEGHCNECPFGEWQQGSEEEGFSTYAFTLELWLHDDSIATTVMFDTRAIEPWLVQRMIARLSVLMNQLSRALPTQTLSDLETCAPGDLEQIWEWNENVPAEIEECVHDIFQKQVELNPDAPAIIAWDGSLSYKQLDDLSTRVAQRLISMGVEAEIIVPLCFEKSMWTTVAILCIVKAGAAFVMLDPTLPELRLGDIVQQVKASVIISSTVNKELVSHLAKQTVTLDWEFFHTPEVVSYESISWKRARPSSLLYVVFTSGSTGSPKGVMITHKNLSSALHHQSELANLTSSSKLYDFASYNFDVSISNIFTVLAAGAALCVPNNKERQNHLERSILASGANALDLTPCVASLLSPSRLPNIRSLTLGGEALHASEIKEWWDAGNIVNPEDHEQLLPPGCTGELLLEGPIVGRGYLNNPAKTAVHFIQDPLWLLRGAMGKPGRRGRLYKTGDLVRYNENGGLTYLCRKDDQVKVRGQRIELGEIEHALRSQDSVDEAIAVLQGNSKENAQISAFITIHDEVATRQDQLEDDQESEQQTKAWEVQFDGEVYSSMETVQLHEIGRDFVGWSSMIDGKEFDHKDMNEWLDDTLKCIINGRKSIGNVLEIGTGSGMILFNLAHVFQSYIGLEPSENAVGFVARSLARYPQLRDKVRMFKGTAADISRLALSIPILPDVVVINSVLQYFPSQEYLVDVIRDIINLGSTKTIFFGDVRSFALHKEFLVMRAIEGQRDLSQEDLRRILLNMQKSEPELLVDPGFFTSLLETLPGLVHHVEILPKVMTATNELSCHRYAAVVHLSYADVQPTIRHIIKDNWIDFTARGLDRRGIEVLLDPMSGPDTLAISNIPYSKIAYSRAIVEARSDYRVELSWARQLSQFGALDAIFYRHDKPDCNAERTLFCFPYGHLERKYQTLSSRPLRQRMESKILQRLNQSLESLLPRYMLPQSITILDRMPISKNGKVKRKSLAESCETHGGTEKFKQPSGPMEQQIQKIWSEVLNIKPDSIGLHDGFIQLGGNSFDAMRVVTMARQAGMNLSVTDMFRQSTTSIHQLTLQLKPVEEDGVPEPATQKVDPAHLLTDIARYDAQIAAVPLILNQATHTEDPRKRPTVLLTGANGFIGTQILRQFLENDQVGRVIAIIRGESAEAAKRRLVDAAKKALWWTEFHDAILDVWPGDLSLPHLGLEPTKWDLVRNGGVDIFVHNAASVHFIKGYDVLKPVNVASTVKMLCVAVSNPGTRFVFVSSARHQDPMEEDEESVARHLAANSNGYIQTKFVSEALVRRAAHRSTNGHNQFTIVSPGLVSGTLTEGYLSADDWIWRLVSACIRVGTYNADNAVTWIPMSDVGMIARTIVDMAMSSGSSSQPII</sequence>
<dbReference type="InterPro" id="IPR025714">
    <property type="entry name" value="Methyltranfer_dom"/>
</dbReference>
<reference evidence="6" key="1">
    <citation type="journal article" date="2021" name="Nat. Commun.">
        <title>Genetic determinants of endophytism in the Arabidopsis root mycobiome.</title>
        <authorList>
            <person name="Mesny F."/>
            <person name="Miyauchi S."/>
            <person name="Thiergart T."/>
            <person name="Pickel B."/>
            <person name="Atanasova L."/>
            <person name="Karlsson M."/>
            <person name="Huettel B."/>
            <person name="Barry K.W."/>
            <person name="Haridas S."/>
            <person name="Chen C."/>
            <person name="Bauer D."/>
            <person name="Andreopoulos W."/>
            <person name="Pangilinan J."/>
            <person name="LaButti K."/>
            <person name="Riley R."/>
            <person name="Lipzen A."/>
            <person name="Clum A."/>
            <person name="Drula E."/>
            <person name="Henrissat B."/>
            <person name="Kohler A."/>
            <person name="Grigoriev I.V."/>
            <person name="Martin F.M."/>
            <person name="Hacquard S."/>
        </authorList>
    </citation>
    <scope>NUCLEOTIDE SEQUENCE</scope>
    <source>
        <strain evidence="6">MPI-SDFR-AT-0068</strain>
    </source>
</reference>
<dbReference type="SUPFAM" id="SSF56801">
    <property type="entry name" value="Acetyl-CoA synthetase-like"/>
    <property type="match status" value="2"/>
</dbReference>
<dbReference type="Pfam" id="PF13847">
    <property type="entry name" value="Methyltransf_31"/>
    <property type="match status" value="1"/>
</dbReference>
<evidence type="ECO:0000256" key="3">
    <source>
        <dbReference type="ARBA" id="ARBA00022598"/>
    </source>
</evidence>
<gene>
    <name evidence="6" type="ORF">BKA59DRAFT_454127</name>
</gene>
<dbReference type="Pfam" id="PF07993">
    <property type="entry name" value="NAD_binding_4"/>
    <property type="match status" value="1"/>
</dbReference>
<dbReference type="NCBIfam" id="TIGR01733">
    <property type="entry name" value="AA-adenyl-dom"/>
    <property type="match status" value="1"/>
</dbReference>
<dbReference type="Gene3D" id="3.30.559.30">
    <property type="entry name" value="Nonribosomal peptide synthetase, condensation domain"/>
    <property type="match status" value="2"/>
</dbReference>
<dbReference type="InterPro" id="IPR023213">
    <property type="entry name" value="CAT-like_dom_sf"/>
</dbReference>
<dbReference type="Pfam" id="PF00668">
    <property type="entry name" value="Condensation"/>
    <property type="match status" value="1"/>
</dbReference>
<dbReference type="Pfam" id="PF00501">
    <property type="entry name" value="AMP-binding"/>
    <property type="match status" value="2"/>
</dbReference>
<dbReference type="InterPro" id="IPR036291">
    <property type="entry name" value="NAD(P)-bd_dom_sf"/>
</dbReference>
<dbReference type="EMBL" id="JAGPXF010000004">
    <property type="protein sequence ID" value="KAH7245058.1"/>
    <property type="molecule type" value="Genomic_DNA"/>
</dbReference>
<dbReference type="PROSITE" id="PS00455">
    <property type="entry name" value="AMP_BINDING"/>
    <property type="match status" value="2"/>
</dbReference>
<dbReference type="InterPro" id="IPR010071">
    <property type="entry name" value="AA_adenyl_dom"/>
</dbReference>
<dbReference type="SUPFAM" id="SSF51735">
    <property type="entry name" value="NAD(P)-binding Rossmann-fold domains"/>
    <property type="match status" value="1"/>
</dbReference>
<accession>A0A8K0RVZ8</accession>
<dbReference type="InterPro" id="IPR000873">
    <property type="entry name" value="AMP-dep_synth/lig_dom"/>
</dbReference>
<dbReference type="InterPro" id="IPR020845">
    <property type="entry name" value="AMP-binding_CS"/>
</dbReference>
<dbReference type="Gene3D" id="3.40.50.980">
    <property type="match status" value="4"/>
</dbReference>
<evidence type="ECO:0000256" key="4">
    <source>
        <dbReference type="SAM" id="MobiDB-lite"/>
    </source>
</evidence>
<dbReference type="Proteomes" id="UP000813427">
    <property type="component" value="Unassembled WGS sequence"/>
</dbReference>
<dbReference type="InterPro" id="IPR013120">
    <property type="entry name" value="FAR_NAD-bd"/>
</dbReference>
<comment type="caution">
    <text evidence="6">The sequence shown here is derived from an EMBL/GenBank/DDBJ whole genome shotgun (WGS) entry which is preliminary data.</text>
</comment>
<keyword evidence="1" id="KW-0596">Phosphopantetheine</keyword>